<protein>
    <submittedName>
        <fullName evidence="1">Uncharacterized protein</fullName>
    </submittedName>
</protein>
<dbReference type="RefSeq" id="WP_045203160.1">
    <property type="nucleotide sequence ID" value="NZ_PKQE01000001.1"/>
</dbReference>
<reference evidence="1 2" key="1">
    <citation type="submission" date="2017-12" db="EMBL/GenBank/DDBJ databases">
        <title>Draft genome sequence of Ralstonia pickettii 52.</title>
        <authorList>
            <person name="Zheng B."/>
        </authorList>
    </citation>
    <scope>NUCLEOTIDE SEQUENCE [LARGE SCALE GENOMIC DNA]</scope>
    <source>
        <strain evidence="1 2">52</strain>
    </source>
</reference>
<dbReference type="Proteomes" id="UP000234456">
    <property type="component" value="Unassembled WGS sequence"/>
</dbReference>
<dbReference type="EMBL" id="PKQE01000001">
    <property type="protein sequence ID" value="PLC44668.1"/>
    <property type="molecule type" value="Genomic_DNA"/>
</dbReference>
<sequence length="69" mass="7557">MPPRPIADAAVLAERNKLRLICTDAQALAAGPVRTAIEASAHARTHPRIRTTRRVWVDLKKLAAGDFDD</sequence>
<dbReference type="OrthoDB" id="8927340at2"/>
<evidence type="ECO:0000313" key="1">
    <source>
        <dbReference type="EMBL" id="PLC44668.1"/>
    </source>
</evidence>
<proteinExistence type="predicted"/>
<name>A0A2N4TYA6_RALPI</name>
<gene>
    <name evidence="1" type="ORF">C0Q88_08295</name>
</gene>
<dbReference type="AlphaFoldDB" id="A0A2N4TYA6"/>
<comment type="caution">
    <text evidence="1">The sequence shown here is derived from an EMBL/GenBank/DDBJ whole genome shotgun (WGS) entry which is preliminary data.</text>
</comment>
<accession>A0A2N4TYA6</accession>
<organism evidence="1 2">
    <name type="scientific">Ralstonia pickettii</name>
    <name type="common">Burkholderia pickettii</name>
    <dbReference type="NCBI Taxonomy" id="329"/>
    <lineage>
        <taxon>Bacteria</taxon>
        <taxon>Pseudomonadati</taxon>
        <taxon>Pseudomonadota</taxon>
        <taxon>Betaproteobacteria</taxon>
        <taxon>Burkholderiales</taxon>
        <taxon>Burkholderiaceae</taxon>
        <taxon>Ralstonia</taxon>
    </lineage>
</organism>
<evidence type="ECO:0000313" key="2">
    <source>
        <dbReference type="Proteomes" id="UP000234456"/>
    </source>
</evidence>